<dbReference type="Pfam" id="PF13516">
    <property type="entry name" value="LRR_6"/>
    <property type="match status" value="5"/>
</dbReference>
<dbReference type="GO" id="GO:0006913">
    <property type="term" value="P:nucleocytoplasmic transport"/>
    <property type="evidence" value="ECO:0007669"/>
    <property type="project" value="TreeGrafter"/>
</dbReference>
<evidence type="ECO:0000256" key="2">
    <source>
        <dbReference type="ARBA" id="ARBA00022468"/>
    </source>
</evidence>
<dbReference type="GO" id="GO:0005829">
    <property type="term" value="C:cytosol"/>
    <property type="evidence" value="ECO:0007669"/>
    <property type="project" value="TreeGrafter"/>
</dbReference>
<dbReference type="GO" id="GO:0005096">
    <property type="term" value="F:GTPase activator activity"/>
    <property type="evidence" value="ECO:0007669"/>
    <property type="project" value="UniProtKB-KW"/>
</dbReference>
<comment type="subcellular location">
    <subcellularLocation>
        <location evidence="1">Cytoplasm</location>
        <location evidence="1">Cytoskeleton</location>
        <location evidence="1">Cilium axoneme</location>
    </subcellularLocation>
</comment>
<dbReference type="PANTHER" id="PTHR24113:SF12">
    <property type="entry name" value="RAN GTPASE-ACTIVATING PROTEIN 1"/>
    <property type="match status" value="1"/>
</dbReference>
<dbReference type="PANTHER" id="PTHR24113">
    <property type="entry name" value="RAN GTPASE-ACTIVATING PROTEIN 1"/>
    <property type="match status" value="1"/>
</dbReference>
<dbReference type="SMART" id="SM00368">
    <property type="entry name" value="LRR_RI"/>
    <property type="match status" value="9"/>
</dbReference>
<dbReference type="InterPro" id="IPR027038">
    <property type="entry name" value="RanGap"/>
</dbReference>
<evidence type="ECO:0000256" key="3">
    <source>
        <dbReference type="ARBA" id="ARBA00022614"/>
    </source>
</evidence>
<keyword evidence="3" id="KW-0433">Leucine-rich repeat</keyword>
<keyword evidence="2" id="KW-0343">GTPase activation</keyword>
<dbReference type="Gene3D" id="3.80.10.10">
    <property type="entry name" value="Ribonuclease Inhibitor"/>
    <property type="match status" value="4"/>
</dbReference>
<dbReference type="GO" id="GO:0005634">
    <property type="term" value="C:nucleus"/>
    <property type="evidence" value="ECO:0007669"/>
    <property type="project" value="TreeGrafter"/>
</dbReference>
<sequence length="532" mass="52095">MAWGQAGARGIDDLVRRIADNDAKLTSLTILRQRRFTHDDVASLVRAMAANTNLTELYASSHPLAPHTAALLADMLAASRSLRSLCVGDSSLGDDGVAALARGIASSSSLTRLDLCNKGLGVRGAQALAGALTAAASLSHLILNSNPQLGDDGLRALCGEAADSSADGADGAASGVGGGPPPPPPPPAACWAGLRVLEVQGCGVGAAGVRALAASPGSCGRLEVVRLDGNPLGPEGGQVLTELLRAATRLRELHLRGTELQDQGGEALAAGLAPATAGASASGSASSGGVSGVDGSAAAACSPSLSSGGSSSLPLVYLDVADCGLGHRSMVALRGAFAAGARLQVLCLAENPGLADADVAALGTALAAGRLEATQAEAEATSAPLAHLDVSGTGAGPEAVAALSEAVGLRHLSLVGCPLGAAGAAALAASLSQPAGEEAAVAAEATCGRGPRRWGALRELCVSGTGLTGEGLAALFGALGAGGAPVLQSLEVGANPGNQEDSFEGLLDTLRAARPGLAVYWRSGDDPAPGER</sequence>
<dbReference type="GO" id="GO:0048471">
    <property type="term" value="C:perinuclear region of cytoplasm"/>
    <property type="evidence" value="ECO:0007669"/>
    <property type="project" value="TreeGrafter"/>
</dbReference>
<name>A0A9W6F3F4_9CHLO</name>
<protein>
    <submittedName>
        <fullName evidence="6">Uncharacterized protein</fullName>
    </submittedName>
</protein>
<gene>
    <name evidence="6" type="primary">PLEST005102</name>
    <name evidence="6" type="ORF">PLESTB_000860100</name>
</gene>
<evidence type="ECO:0000256" key="5">
    <source>
        <dbReference type="SAM" id="MobiDB-lite"/>
    </source>
</evidence>
<dbReference type="InterPro" id="IPR001611">
    <property type="entry name" value="Leu-rich_rpt"/>
</dbReference>
<evidence type="ECO:0000313" key="6">
    <source>
        <dbReference type="EMBL" id="GLC54405.1"/>
    </source>
</evidence>
<proteinExistence type="predicted"/>
<dbReference type="OrthoDB" id="547042at2759"/>
<dbReference type="GO" id="GO:0031267">
    <property type="term" value="F:small GTPase binding"/>
    <property type="evidence" value="ECO:0007669"/>
    <property type="project" value="TreeGrafter"/>
</dbReference>
<dbReference type="GO" id="GO:0005930">
    <property type="term" value="C:axoneme"/>
    <property type="evidence" value="ECO:0007669"/>
    <property type="project" value="UniProtKB-SubCell"/>
</dbReference>
<reference evidence="6 7" key="1">
    <citation type="journal article" date="2023" name="Commun. Biol.">
        <title>Reorganization of the ancestral sex-determining regions during the evolution of trioecy in Pleodorina starrii.</title>
        <authorList>
            <person name="Takahashi K."/>
            <person name="Suzuki S."/>
            <person name="Kawai-Toyooka H."/>
            <person name="Yamamoto K."/>
            <person name="Hamaji T."/>
            <person name="Ootsuki R."/>
            <person name="Yamaguchi H."/>
            <person name="Kawachi M."/>
            <person name="Higashiyama T."/>
            <person name="Nozaki H."/>
        </authorList>
    </citation>
    <scope>NUCLEOTIDE SEQUENCE [LARGE SCALE GENOMIC DNA]</scope>
    <source>
        <strain evidence="6 7">NIES-4479</strain>
    </source>
</reference>
<dbReference type="EMBL" id="BRXU01000010">
    <property type="protein sequence ID" value="GLC54405.1"/>
    <property type="molecule type" value="Genomic_DNA"/>
</dbReference>
<feature type="region of interest" description="Disordered" evidence="5">
    <location>
        <begin position="165"/>
        <end position="187"/>
    </location>
</feature>
<dbReference type="AlphaFoldDB" id="A0A9W6F3F4"/>
<organism evidence="6 7">
    <name type="scientific">Pleodorina starrii</name>
    <dbReference type="NCBI Taxonomy" id="330485"/>
    <lineage>
        <taxon>Eukaryota</taxon>
        <taxon>Viridiplantae</taxon>
        <taxon>Chlorophyta</taxon>
        <taxon>core chlorophytes</taxon>
        <taxon>Chlorophyceae</taxon>
        <taxon>CS clade</taxon>
        <taxon>Chlamydomonadales</taxon>
        <taxon>Volvocaceae</taxon>
        <taxon>Pleodorina</taxon>
    </lineage>
</organism>
<evidence type="ECO:0000313" key="7">
    <source>
        <dbReference type="Proteomes" id="UP001165080"/>
    </source>
</evidence>
<keyword evidence="4" id="KW-0677">Repeat</keyword>
<dbReference type="Proteomes" id="UP001165080">
    <property type="component" value="Unassembled WGS sequence"/>
</dbReference>
<keyword evidence="7" id="KW-1185">Reference proteome</keyword>
<evidence type="ECO:0000256" key="4">
    <source>
        <dbReference type="ARBA" id="ARBA00022737"/>
    </source>
</evidence>
<evidence type="ECO:0000256" key="1">
    <source>
        <dbReference type="ARBA" id="ARBA00004430"/>
    </source>
</evidence>
<dbReference type="SUPFAM" id="SSF52047">
    <property type="entry name" value="RNI-like"/>
    <property type="match status" value="2"/>
</dbReference>
<comment type="caution">
    <text evidence="6">The sequence shown here is derived from an EMBL/GenBank/DDBJ whole genome shotgun (WGS) entry which is preliminary data.</text>
</comment>
<dbReference type="InterPro" id="IPR032675">
    <property type="entry name" value="LRR_dom_sf"/>
</dbReference>
<accession>A0A9W6F3F4</accession>